<dbReference type="NCBIfam" id="TIGR00756">
    <property type="entry name" value="PPR"/>
    <property type="match status" value="8"/>
</dbReference>
<dbReference type="Pfam" id="PF20431">
    <property type="entry name" value="E_motif"/>
    <property type="match status" value="1"/>
</dbReference>
<protein>
    <submittedName>
        <fullName evidence="3">Pentatricopeptide repeat-containing protein</fullName>
    </submittedName>
</protein>
<gene>
    <name evidence="3" type="ORF">Adt_20627</name>
</gene>
<dbReference type="InterPro" id="IPR002885">
    <property type="entry name" value="PPR_rpt"/>
</dbReference>
<keyword evidence="1" id="KW-0677">Repeat</keyword>
<comment type="caution">
    <text evidence="3">The sequence shown here is derived from an EMBL/GenBank/DDBJ whole genome shotgun (WGS) entry which is preliminary data.</text>
</comment>
<dbReference type="PANTHER" id="PTHR47926">
    <property type="entry name" value="PENTATRICOPEPTIDE REPEAT-CONTAINING PROTEIN"/>
    <property type="match status" value="1"/>
</dbReference>
<dbReference type="Pfam" id="PF12854">
    <property type="entry name" value="PPR_1"/>
    <property type="match status" value="1"/>
</dbReference>
<evidence type="ECO:0000313" key="3">
    <source>
        <dbReference type="EMBL" id="KAL2505006.1"/>
    </source>
</evidence>
<feature type="repeat" description="PPR" evidence="2">
    <location>
        <begin position="246"/>
        <end position="280"/>
    </location>
</feature>
<keyword evidence="4" id="KW-1185">Reference proteome</keyword>
<evidence type="ECO:0000256" key="1">
    <source>
        <dbReference type="ARBA" id="ARBA00022737"/>
    </source>
</evidence>
<feature type="repeat" description="PPR" evidence="2">
    <location>
        <begin position="81"/>
        <end position="115"/>
    </location>
</feature>
<dbReference type="InterPro" id="IPR046848">
    <property type="entry name" value="E_motif"/>
</dbReference>
<feature type="repeat" description="PPR" evidence="2">
    <location>
        <begin position="184"/>
        <end position="218"/>
    </location>
</feature>
<dbReference type="Gene3D" id="1.25.40.10">
    <property type="entry name" value="Tetratricopeptide repeat domain"/>
    <property type="match status" value="5"/>
</dbReference>
<dbReference type="PROSITE" id="PS51375">
    <property type="entry name" value="PPR"/>
    <property type="match status" value="5"/>
</dbReference>
<reference evidence="4" key="1">
    <citation type="submission" date="2024-07" db="EMBL/GenBank/DDBJ databases">
        <title>Two chromosome-level genome assemblies of Korean endemic species Abeliophyllum distichum and Forsythia ovata (Oleaceae).</title>
        <authorList>
            <person name="Jang H."/>
        </authorList>
    </citation>
    <scope>NUCLEOTIDE SEQUENCE [LARGE SCALE GENOMIC DNA]</scope>
</reference>
<dbReference type="PANTHER" id="PTHR47926:SF413">
    <property type="entry name" value="REPEAT (TPR)-LIKE SUPERFAMILY PROTEIN, PUTATIVE-RELATED"/>
    <property type="match status" value="1"/>
</dbReference>
<dbReference type="GO" id="GO:0003729">
    <property type="term" value="F:mRNA binding"/>
    <property type="evidence" value="ECO:0007669"/>
    <property type="project" value="UniProtKB-ARBA"/>
</dbReference>
<dbReference type="Proteomes" id="UP001604336">
    <property type="component" value="Unassembled WGS sequence"/>
</dbReference>
<proteinExistence type="predicted"/>
<dbReference type="EMBL" id="JBFOLK010000006">
    <property type="protein sequence ID" value="KAL2505006.1"/>
    <property type="molecule type" value="Genomic_DNA"/>
</dbReference>
<organism evidence="3 4">
    <name type="scientific">Abeliophyllum distichum</name>
    <dbReference type="NCBI Taxonomy" id="126358"/>
    <lineage>
        <taxon>Eukaryota</taxon>
        <taxon>Viridiplantae</taxon>
        <taxon>Streptophyta</taxon>
        <taxon>Embryophyta</taxon>
        <taxon>Tracheophyta</taxon>
        <taxon>Spermatophyta</taxon>
        <taxon>Magnoliopsida</taxon>
        <taxon>eudicotyledons</taxon>
        <taxon>Gunneridae</taxon>
        <taxon>Pentapetalae</taxon>
        <taxon>asterids</taxon>
        <taxon>lamiids</taxon>
        <taxon>Lamiales</taxon>
        <taxon>Oleaceae</taxon>
        <taxon>Forsythieae</taxon>
        <taxon>Abeliophyllum</taxon>
    </lineage>
</organism>
<evidence type="ECO:0000256" key="2">
    <source>
        <dbReference type="PROSITE-ProRule" id="PRU00708"/>
    </source>
</evidence>
<dbReference type="InterPro" id="IPR011990">
    <property type="entry name" value="TPR-like_helical_dom_sf"/>
</dbReference>
<dbReference type="FunFam" id="1.25.40.10:FF:000184">
    <property type="entry name" value="Pentatricopeptide repeat-containing protein, chloroplastic"/>
    <property type="match status" value="1"/>
</dbReference>
<accession>A0ABD1SX14</accession>
<dbReference type="Pfam" id="PF13041">
    <property type="entry name" value="PPR_2"/>
    <property type="match status" value="4"/>
</dbReference>
<feature type="repeat" description="PPR" evidence="2">
    <location>
        <begin position="378"/>
        <end position="412"/>
    </location>
</feature>
<name>A0ABD1SX14_9LAMI</name>
<dbReference type="AlphaFoldDB" id="A0ABD1SX14"/>
<feature type="repeat" description="PPR" evidence="2">
    <location>
        <begin position="347"/>
        <end position="377"/>
    </location>
</feature>
<dbReference type="Pfam" id="PF01535">
    <property type="entry name" value="PPR"/>
    <property type="match status" value="1"/>
</dbReference>
<sequence length="633" mass="70777">MQMPAPIRAPAWVSRRRLLEQKLSDLHKCKDLNQLKQVHALIYKSNLHRDPFVAPKLVSAFSLCRQMALAISVFNQVEYPNVHLFNTLIKAHVQNLQPEKSFEIFCEMQNSGVLPDNYTYLFLLKACSGKNWFKLVRMIHAHVEKCNLYSDIFVPNSLIDAYSKCGLIGIRAAKKVFNVMEERDVVTHNSLISGLVKSGELTEAKKVFDEMPERDSVSWNTILDGYVKAGEMTVAFELFKNMPSRDVVSWSTLVLGYVKAGDMEMARVLFDKMPEKNLITWTIIISGYAEQGLSKEANGLYDQMKVARLKPDDGAFVSILSASAGSGLLGLGKRVHKSILESRYKCSTLVCNALIDMYAKCGSLNKASNIFHVMVRKDIVSWNVMIHGLAMHGLGHKALQVFDRMKQEGFAPDKVTFVAVLSACSHAGLVDEGVSFFYSMERDYRIVPEIEHYGCTIDLLGRGGRLKEALSLVHNMPFEPNVVIWSALLGACRMHNAVELAEEVLNQLVKLESTGTGSCSMLSSIYAMAGNWGSVATTRLQMKKMNSQKLSGASLIELDDGFHEFSVMDTSHPKSDRIYQTINGLSQHLKKSLQSGRRSLSVEQEVVAHPFLRHLCSGERALRPEEYSSMDSG</sequence>
<dbReference type="FunFam" id="1.25.40.10:FF:000557">
    <property type="entry name" value="Pentatricopeptide repeat-containing protein, chloroplastic"/>
    <property type="match status" value="1"/>
</dbReference>
<evidence type="ECO:0000313" key="4">
    <source>
        <dbReference type="Proteomes" id="UP001604336"/>
    </source>
</evidence>
<dbReference type="InterPro" id="IPR046960">
    <property type="entry name" value="PPR_At4g14850-like_plant"/>
</dbReference>